<dbReference type="GO" id="GO:0046521">
    <property type="term" value="P:sphingoid catabolic process"/>
    <property type="evidence" value="ECO:0007669"/>
    <property type="project" value="TreeGrafter"/>
</dbReference>
<feature type="transmembrane region" description="Helical" evidence="1">
    <location>
        <begin position="85"/>
        <end position="106"/>
    </location>
</feature>
<feature type="transmembrane region" description="Helical" evidence="1">
    <location>
        <begin position="56"/>
        <end position="78"/>
    </location>
</feature>
<dbReference type="InterPro" id="IPR009305">
    <property type="entry name" value="Mpo1-like"/>
</dbReference>
<dbReference type="PANTHER" id="PTHR28026:SF9">
    <property type="entry name" value="2-HYDROXY-PALMITIC ACID DIOXYGENASE MPO1"/>
    <property type="match status" value="1"/>
</dbReference>
<dbReference type="OrthoDB" id="2124888at2759"/>
<gene>
    <name evidence="2" type="ORF">SI8410_09012615</name>
</gene>
<dbReference type="GO" id="GO:0005783">
    <property type="term" value="C:endoplasmic reticulum"/>
    <property type="evidence" value="ECO:0007669"/>
    <property type="project" value="TreeGrafter"/>
</dbReference>
<reference evidence="2" key="1">
    <citation type="submission" date="2020-02" db="EMBL/GenBank/DDBJ databases">
        <authorList>
            <person name="Scholz U."/>
            <person name="Mascher M."/>
            <person name="Fiebig A."/>
        </authorList>
    </citation>
    <scope>NUCLEOTIDE SEQUENCE</scope>
</reference>
<sequence length="194" mass="21739">MAGLLDLEKHYAFYGAYHGNPVNVLIHVLFVWPIFFSALLLFYFTPPFFHVAKPLGLPLVFNFGSVVAAFYALFYLLLERKAGSLAALLCILCWVGSSILGSHLGFSLGWKLGLVVQLFCWTGQFIGHGVFEGRAPAILDNLFQALVTGPLFVLLEVLDRFFGYEPYPGFLARVNARIEAERKEWQASKRNKSS</sequence>
<keyword evidence="1" id="KW-0812">Transmembrane</keyword>
<accession>A0A7I8KVV6</accession>
<organism evidence="2 3">
    <name type="scientific">Spirodela intermedia</name>
    <name type="common">Intermediate duckweed</name>
    <dbReference type="NCBI Taxonomy" id="51605"/>
    <lineage>
        <taxon>Eukaryota</taxon>
        <taxon>Viridiplantae</taxon>
        <taxon>Streptophyta</taxon>
        <taxon>Embryophyta</taxon>
        <taxon>Tracheophyta</taxon>
        <taxon>Spermatophyta</taxon>
        <taxon>Magnoliopsida</taxon>
        <taxon>Liliopsida</taxon>
        <taxon>Araceae</taxon>
        <taxon>Lemnoideae</taxon>
        <taxon>Spirodela</taxon>
    </lineage>
</organism>
<keyword evidence="3" id="KW-1185">Reference proteome</keyword>
<dbReference type="AlphaFoldDB" id="A0A7I8KVV6"/>
<evidence type="ECO:0000313" key="3">
    <source>
        <dbReference type="Proteomes" id="UP000663760"/>
    </source>
</evidence>
<dbReference type="PANTHER" id="PTHR28026">
    <property type="entry name" value="DUF962 DOMAIN PROTEIN (AFU_ORTHOLOGUE AFUA_8G05310)"/>
    <property type="match status" value="1"/>
</dbReference>
<feature type="transmembrane region" description="Helical" evidence="1">
    <location>
        <begin position="24"/>
        <end position="44"/>
    </location>
</feature>
<dbReference type="Proteomes" id="UP000663760">
    <property type="component" value="Chromosome 9"/>
</dbReference>
<proteinExistence type="predicted"/>
<dbReference type="Pfam" id="PF06127">
    <property type="entry name" value="Mpo1-like"/>
    <property type="match status" value="1"/>
</dbReference>
<name>A0A7I8KVV6_SPIIN</name>
<evidence type="ECO:0000256" key="1">
    <source>
        <dbReference type="SAM" id="Phobius"/>
    </source>
</evidence>
<dbReference type="GO" id="GO:0016020">
    <property type="term" value="C:membrane"/>
    <property type="evidence" value="ECO:0007669"/>
    <property type="project" value="GOC"/>
</dbReference>
<keyword evidence="1" id="KW-0472">Membrane</keyword>
<evidence type="ECO:0000313" key="2">
    <source>
        <dbReference type="EMBL" id="CAA7401937.1"/>
    </source>
</evidence>
<protein>
    <submittedName>
        <fullName evidence="2">Uncharacterized protein</fullName>
    </submittedName>
</protein>
<keyword evidence="1" id="KW-1133">Transmembrane helix</keyword>
<dbReference type="EMBL" id="LR746272">
    <property type="protein sequence ID" value="CAA7401937.1"/>
    <property type="molecule type" value="Genomic_DNA"/>
</dbReference>